<evidence type="ECO:0000259" key="11">
    <source>
        <dbReference type="PROSITE" id="PS51192"/>
    </source>
</evidence>
<dbReference type="STRING" id="112268.A0A182WBI8"/>
<dbReference type="InterPro" id="IPR049730">
    <property type="entry name" value="SNF2/RAD54-like_C"/>
</dbReference>
<dbReference type="GO" id="GO:0051301">
    <property type="term" value="P:cell division"/>
    <property type="evidence" value="ECO:0007669"/>
    <property type="project" value="UniProtKB-KW"/>
</dbReference>
<evidence type="ECO:0000313" key="13">
    <source>
        <dbReference type="EnsemblMetazoa" id="AMIN007717-PA"/>
    </source>
</evidence>
<keyword evidence="6" id="KW-0469">Meiosis</keyword>
<evidence type="ECO:0000256" key="6">
    <source>
        <dbReference type="ARBA" id="ARBA00023254"/>
    </source>
</evidence>
<dbReference type="InterPro" id="IPR027417">
    <property type="entry name" value="P-loop_NTPase"/>
</dbReference>
<feature type="compositionally biased region" description="Basic and acidic residues" evidence="10">
    <location>
        <begin position="11"/>
        <end position="21"/>
    </location>
</feature>
<evidence type="ECO:0000256" key="9">
    <source>
        <dbReference type="ARBA" id="ARBA00029956"/>
    </source>
</evidence>
<dbReference type="InterPro" id="IPR038718">
    <property type="entry name" value="SNF2-like_sf"/>
</dbReference>
<reference evidence="14" key="1">
    <citation type="submission" date="2013-03" db="EMBL/GenBank/DDBJ databases">
        <title>The Genome Sequence of Anopheles minimus MINIMUS1.</title>
        <authorList>
            <consortium name="The Broad Institute Genomics Platform"/>
            <person name="Neafsey D.E."/>
            <person name="Walton C."/>
            <person name="Walker B."/>
            <person name="Young S.K."/>
            <person name="Zeng Q."/>
            <person name="Gargeya S."/>
            <person name="Fitzgerald M."/>
            <person name="Haas B."/>
            <person name="Abouelleil A."/>
            <person name="Allen A.W."/>
            <person name="Alvarado L."/>
            <person name="Arachchi H.M."/>
            <person name="Berlin A.M."/>
            <person name="Chapman S.B."/>
            <person name="Gainer-Dewar J."/>
            <person name="Goldberg J."/>
            <person name="Griggs A."/>
            <person name="Gujja S."/>
            <person name="Hansen M."/>
            <person name="Howarth C."/>
            <person name="Imamovic A."/>
            <person name="Ireland A."/>
            <person name="Larimer J."/>
            <person name="McCowan C."/>
            <person name="Murphy C."/>
            <person name="Pearson M."/>
            <person name="Poon T.W."/>
            <person name="Priest M."/>
            <person name="Roberts A."/>
            <person name="Saif S."/>
            <person name="Shea T."/>
            <person name="Sisk P."/>
            <person name="Sykes S."/>
            <person name="Wortman J."/>
            <person name="Nusbaum C."/>
            <person name="Birren B."/>
        </authorList>
    </citation>
    <scope>NUCLEOTIDE SEQUENCE [LARGE SCALE GENOMIC DNA]</scope>
    <source>
        <strain evidence="14">MINIMUS1</strain>
    </source>
</reference>
<keyword evidence="4" id="KW-0498">Mitosis</keyword>
<dbReference type="PROSITE" id="PS51192">
    <property type="entry name" value="HELICASE_ATP_BIND_1"/>
    <property type="match status" value="1"/>
</dbReference>
<dbReference type="EnsemblMetazoa" id="AMIN007717-RA">
    <property type="protein sequence ID" value="AMIN007717-PA"/>
    <property type="gene ID" value="AMIN007717"/>
</dbReference>
<dbReference type="GO" id="GO:0015616">
    <property type="term" value="F:DNA translocase activity"/>
    <property type="evidence" value="ECO:0007669"/>
    <property type="project" value="TreeGrafter"/>
</dbReference>
<organism evidence="13 14">
    <name type="scientific">Anopheles minimus</name>
    <dbReference type="NCBI Taxonomy" id="112268"/>
    <lineage>
        <taxon>Eukaryota</taxon>
        <taxon>Metazoa</taxon>
        <taxon>Ecdysozoa</taxon>
        <taxon>Arthropoda</taxon>
        <taxon>Hexapoda</taxon>
        <taxon>Insecta</taxon>
        <taxon>Pterygota</taxon>
        <taxon>Neoptera</taxon>
        <taxon>Endopterygota</taxon>
        <taxon>Diptera</taxon>
        <taxon>Nematocera</taxon>
        <taxon>Culicoidea</taxon>
        <taxon>Culicidae</taxon>
        <taxon>Anophelinae</taxon>
        <taxon>Anopheles</taxon>
    </lineage>
</organism>
<dbReference type="GO" id="GO:0007131">
    <property type="term" value="P:reciprocal meiotic recombination"/>
    <property type="evidence" value="ECO:0007669"/>
    <property type="project" value="TreeGrafter"/>
</dbReference>
<keyword evidence="14" id="KW-1185">Reference proteome</keyword>
<dbReference type="FunFam" id="3.40.50.10810:FF:000020">
    <property type="entry name" value="DNA repair and recombination protein RAD54B"/>
    <property type="match status" value="1"/>
</dbReference>
<name>A0A182WBI8_9DIPT</name>
<dbReference type="GO" id="GO:0000724">
    <property type="term" value="P:double-strand break repair via homologous recombination"/>
    <property type="evidence" value="ECO:0007669"/>
    <property type="project" value="TreeGrafter"/>
</dbReference>
<dbReference type="Proteomes" id="UP000075920">
    <property type="component" value="Unassembled WGS sequence"/>
</dbReference>
<protein>
    <recommendedName>
        <fullName evidence="2">DNA repair and recombination protein RAD54-like</fullName>
    </recommendedName>
    <alternativeName>
        <fullName evidence="9">Protein okra</fullName>
    </alternativeName>
</protein>
<evidence type="ECO:0000256" key="2">
    <source>
        <dbReference type="ARBA" id="ARBA00015341"/>
    </source>
</evidence>
<feature type="domain" description="Helicase ATP-binding" evidence="11">
    <location>
        <begin position="214"/>
        <end position="380"/>
    </location>
</feature>
<dbReference type="InterPro" id="IPR001650">
    <property type="entry name" value="Helicase_C-like"/>
</dbReference>
<evidence type="ECO:0000256" key="8">
    <source>
        <dbReference type="ARBA" id="ARBA00024776"/>
    </source>
</evidence>
<dbReference type="InterPro" id="IPR014001">
    <property type="entry name" value="Helicase_ATP-bd"/>
</dbReference>
<evidence type="ECO:0000256" key="4">
    <source>
        <dbReference type="ARBA" id="ARBA00022776"/>
    </source>
</evidence>
<dbReference type="PANTHER" id="PTHR45629">
    <property type="entry name" value="SNF2/RAD54 FAMILY MEMBER"/>
    <property type="match status" value="1"/>
</dbReference>
<evidence type="ECO:0000256" key="1">
    <source>
        <dbReference type="ARBA" id="ARBA00011467"/>
    </source>
</evidence>
<evidence type="ECO:0000256" key="10">
    <source>
        <dbReference type="SAM" id="MobiDB-lite"/>
    </source>
</evidence>
<dbReference type="Pfam" id="PF00271">
    <property type="entry name" value="Helicase_C"/>
    <property type="match status" value="1"/>
</dbReference>
<dbReference type="CDD" id="cd18793">
    <property type="entry name" value="SF2_C_SNF"/>
    <property type="match status" value="1"/>
</dbReference>
<reference evidence="13" key="2">
    <citation type="submission" date="2020-05" db="UniProtKB">
        <authorList>
            <consortium name="EnsemblMetazoa"/>
        </authorList>
    </citation>
    <scope>IDENTIFICATION</scope>
    <source>
        <strain evidence="13">MINIMUS1</strain>
    </source>
</reference>
<dbReference type="SUPFAM" id="SSF52540">
    <property type="entry name" value="P-loop containing nucleoside triphosphate hydrolases"/>
    <property type="match status" value="2"/>
</dbReference>
<comment type="function">
    <text evidence="8">Involved in mitotic DNA repair and meiotic recombination. Functions in the recombinational DNA repair pathway. Essential for interhomolog gene conversion (GC), but may have a less important role in intersister GC than spn-A/Rad51. In the presence of DNA, spn-A/Rad51 enhances the ATPase activity of okr/Rad54.</text>
</comment>
<feature type="domain" description="Helicase C-terminal" evidence="12">
    <location>
        <begin position="533"/>
        <end position="692"/>
    </location>
</feature>
<dbReference type="GO" id="GO:0005524">
    <property type="term" value="F:ATP binding"/>
    <property type="evidence" value="ECO:0007669"/>
    <property type="project" value="InterPro"/>
</dbReference>
<evidence type="ECO:0000256" key="7">
    <source>
        <dbReference type="ARBA" id="ARBA00023306"/>
    </source>
</evidence>
<evidence type="ECO:0000256" key="5">
    <source>
        <dbReference type="ARBA" id="ARBA00022801"/>
    </source>
</evidence>
<comment type="subunit">
    <text evidence="1">Interacts (via N-terminus) with spn-A/Rad51.</text>
</comment>
<sequence length="872" mass="98434">MRRSCAPSMKRSCEPTTSEKHPAKKTTNAVSNAITLGSNEDRSSTITVNKSNTVLKPKNYNGIDPKIIFKVVWGKISTRKHKTWEGDGTLEVSGRSAVLKDETGRIITTASGLKFDEVTEGIQLVVGSKEVEVLEKWNEDQATSLATVPDNDETEEQTVEPLVMKKPSFEHQFKHNVDNEPVAEVHVPHCLTRHLRPHQREGVAFLYECVTGLRMQEPAGYGAILADEMGLGKTLQCIALMYTLLKTGPYGKPLAKRILIVTPSSLVENWDREINKWLRNERIFTFIVGPANKLKRYAQSPHIPILIISYEMLSKQICELETVRFDLMFCDEGHRLKNSNVKAFGVLNRLECKRRVLLTGTPIQNDLQEFFSLINFVNPGIIGSYQDFKARYETPIIVSQRPGVLPQSIELGIERLNELNAITGRFMLRRTQEVINQYLPDKHEVVVLCHPSDLQTVLTRTALTFYESEKSSSNAVSPLQLITILKKICNHPSLVSVQGKGDPESLVHLLSEQLPPWQRMGPSDSAKLGIVEALLEAMIVMQEKIVIVSYYAKTLDMIAGLCEHYNYKYCRLDGSTAGSDRCKIVTAFNNTASDCFILLLSAKAGGAGLNLIGASRLVLYDNDWNPANDLQAMSRVWRDGQRKPVFIYRLLTAYTIEERIFQRQISKTSLSGTVVDQRQNLNNLKLSDEELKDLFSIIDPNEADDCMTHSLLECSCAGIGNAPDRDHPASTETGDSTANVFNERGEMESRFQLRPTGGKRSNVSGKKFALKMQELMRWEHHRSPVSESVLEQLGLSRQQFERFGLIVRKEHVAHEERNLNVIVQQFYFIAGLFEIFQFVLFDAQLFLQILNLRVVVGELIYLHLVLVRDVNI</sequence>
<dbReference type="SMART" id="SM00490">
    <property type="entry name" value="HELICc"/>
    <property type="match status" value="1"/>
</dbReference>
<dbReference type="Gene3D" id="3.40.50.300">
    <property type="entry name" value="P-loop containing nucleotide triphosphate hydrolases"/>
    <property type="match status" value="1"/>
</dbReference>
<dbReference type="Pfam" id="PF00176">
    <property type="entry name" value="SNF2-rel_dom"/>
    <property type="match status" value="1"/>
</dbReference>
<keyword evidence="5" id="KW-0378">Hydrolase</keyword>
<dbReference type="PANTHER" id="PTHR45629:SF7">
    <property type="entry name" value="DNA EXCISION REPAIR PROTEIN ERCC-6-RELATED"/>
    <property type="match status" value="1"/>
</dbReference>
<dbReference type="Gene3D" id="3.40.50.10810">
    <property type="entry name" value="Tandem AAA-ATPase domain"/>
    <property type="match status" value="1"/>
</dbReference>
<keyword evidence="7" id="KW-0131">Cell cycle</keyword>
<feature type="region of interest" description="Disordered" evidence="10">
    <location>
        <begin position="1"/>
        <end position="28"/>
    </location>
</feature>
<dbReference type="Gene3D" id="1.20.120.850">
    <property type="entry name" value="SWI2/SNF2 ATPases, N-terminal domain"/>
    <property type="match status" value="1"/>
</dbReference>
<evidence type="ECO:0000313" key="14">
    <source>
        <dbReference type="Proteomes" id="UP000075920"/>
    </source>
</evidence>
<dbReference type="GO" id="GO:0005634">
    <property type="term" value="C:nucleus"/>
    <property type="evidence" value="ECO:0007669"/>
    <property type="project" value="TreeGrafter"/>
</dbReference>
<dbReference type="InterPro" id="IPR050496">
    <property type="entry name" value="SNF2_RAD54_helicase_repair"/>
</dbReference>
<accession>A0A182WBI8</accession>
<keyword evidence="3" id="KW-0132">Cell division</keyword>
<evidence type="ECO:0000256" key="3">
    <source>
        <dbReference type="ARBA" id="ARBA00022618"/>
    </source>
</evidence>
<dbReference type="PROSITE" id="PS51194">
    <property type="entry name" value="HELICASE_CTER"/>
    <property type="match status" value="1"/>
</dbReference>
<dbReference type="InterPro" id="IPR000330">
    <property type="entry name" value="SNF2_N"/>
</dbReference>
<proteinExistence type="predicted"/>
<dbReference type="VEuPathDB" id="VectorBase:AMIN007717"/>
<dbReference type="AlphaFoldDB" id="A0A182WBI8"/>
<evidence type="ECO:0000259" key="12">
    <source>
        <dbReference type="PROSITE" id="PS51194"/>
    </source>
</evidence>
<dbReference type="CDD" id="cd18004">
    <property type="entry name" value="DEXHc_RAD54"/>
    <property type="match status" value="1"/>
</dbReference>
<dbReference type="GO" id="GO:0016787">
    <property type="term" value="F:hydrolase activity"/>
    <property type="evidence" value="ECO:0007669"/>
    <property type="project" value="UniProtKB-KW"/>
</dbReference>
<dbReference type="SMART" id="SM00487">
    <property type="entry name" value="DEXDc"/>
    <property type="match status" value="1"/>
</dbReference>